<accession>A0A5D3KI75</accession>
<dbReference type="AlphaFoldDB" id="A0A5D3KI75"/>
<organism evidence="1 2">
    <name type="scientific">Bradyrhizobium rifense</name>
    <dbReference type="NCBI Taxonomy" id="515499"/>
    <lineage>
        <taxon>Bacteria</taxon>
        <taxon>Pseudomonadati</taxon>
        <taxon>Pseudomonadota</taxon>
        <taxon>Alphaproteobacteria</taxon>
        <taxon>Hyphomicrobiales</taxon>
        <taxon>Nitrobacteraceae</taxon>
        <taxon>Bradyrhizobium</taxon>
    </lineage>
</organism>
<sequence length="114" mass="12110">MKRVVLTTIILVFGTDGARAGPQAAQCSSFYISEITLVSTANGEAGHVQTFVGFGPSKEEAEKSALGWCSHIRFDLETCLNSDRLTARNSPSDGDGAALHLKYMKAVARITGCS</sequence>
<reference evidence="1 2" key="1">
    <citation type="submission" date="2019-08" db="EMBL/GenBank/DDBJ databases">
        <title>Bradyrhizobium hipponensis sp. nov., a rhizobium isolated from a Lupinus angustifolius root nodule in Tunisia.</title>
        <authorList>
            <person name="Off K."/>
            <person name="Rejili M."/>
            <person name="Mars M."/>
            <person name="Brachmann A."/>
            <person name="Marin M."/>
        </authorList>
    </citation>
    <scope>NUCLEOTIDE SEQUENCE [LARGE SCALE GENOMIC DNA]</scope>
    <source>
        <strain evidence="1 2">CTAW71</strain>
    </source>
</reference>
<evidence type="ECO:0000313" key="1">
    <source>
        <dbReference type="EMBL" id="TYL94868.1"/>
    </source>
</evidence>
<dbReference type="OrthoDB" id="8235297at2"/>
<keyword evidence="2" id="KW-1185">Reference proteome</keyword>
<dbReference type="EMBL" id="VSSS01000026">
    <property type="protein sequence ID" value="TYL94868.1"/>
    <property type="molecule type" value="Genomic_DNA"/>
</dbReference>
<protein>
    <submittedName>
        <fullName evidence="1">Uncharacterized protein</fullName>
    </submittedName>
</protein>
<dbReference type="Proteomes" id="UP000324758">
    <property type="component" value="Unassembled WGS sequence"/>
</dbReference>
<evidence type="ECO:0000313" key="2">
    <source>
        <dbReference type="Proteomes" id="UP000324758"/>
    </source>
</evidence>
<comment type="caution">
    <text evidence="1">The sequence shown here is derived from an EMBL/GenBank/DDBJ whole genome shotgun (WGS) entry which is preliminary data.</text>
</comment>
<name>A0A5D3KI75_9BRAD</name>
<gene>
    <name evidence="1" type="ORF">FXB40_17400</name>
</gene>
<dbReference type="RefSeq" id="WP_148773404.1">
    <property type="nucleotide sequence ID" value="NZ_VSSS01000026.1"/>
</dbReference>
<proteinExistence type="predicted"/>